<evidence type="ECO:0000313" key="3">
    <source>
        <dbReference type="EMBL" id="MDM4016352.1"/>
    </source>
</evidence>
<dbReference type="Proteomes" id="UP001239462">
    <property type="component" value="Unassembled WGS sequence"/>
</dbReference>
<dbReference type="RefSeq" id="WP_289163981.1">
    <property type="nucleotide sequence ID" value="NZ_JASZZN010000008.1"/>
</dbReference>
<keyword evidence="2" id="KW-0812">Transmembrane</keyword>
<evidence type="ECO:0000256" key="2">
    <source>
        <dbReference type="SAM" id="Phobius"/>
    </source>
</evidence>
<gene>
    <name evidence="3" type="ORF">QTN89_12990</name>
</gene>
<name>A0ABT7PIN0_9BACT</name>
<dbReference type="EMBL" id="JASZZN010000008">
    <property type="protein sequence ID" value="MDM4016352.1"/>
    <property type="molecule type" value="Genomic_DNA"/>
</dbReference>
<feature type="coiled-coil region" evidence="1">
    <location>
        <begin position="240"/>
        <end position="267"/>
    </location>
</feature>
<feature type="transmembrane region" description="Helical" evidence="2">
    <location>
        <begin position="214"/>
        <end position="236"/>
    </location>
</feature>
<comment type="caution">
    <text evidence="3">The sequence shown here is derived from an EMBL/GenBank/DDBJ whole genome shotgun (WGS) entry which is preliminary data.</text>
</comment>
<evidence type="ECO:0000313" key="4">
    <source>
        <dbReference type="Proteomes" id="UP001239462"/>
    </source>
</evidence>
<reference evidence="3 4" key="1">
    <citation type="submission" date="2023-06" db="EMBL/GenBank/DDBJ databases">
        <title>Roseiconus lacunae JC819 isolated from Gulf of Mannar region, Tamil Nadu.</title>
        <authorList>
            <person name="Pk S."/>
            <person name="Ch S."/>
            <person name="Ch V.R."/>
        </authorList>
    </citation>
    <scope>NUCLEOTIDE SEQUENCE [LARGE SCALE GENOMIC DNA]</scope>
    <source>
        <strain evidence="3 4">JC819</strain>
    </source>
</reference>
<keyword evidence="4" id="KW-1185">Reference proteome</keyword>
<organism evidence="3 4">
    <name type="scientific">Roseiconus lacunae</name>
    <dbReference type="NCBI Taxonomy" id="2605694"/>
    <lineage>
        <taxon>Bacteria</taxon>
        <taxon>Pseudomonadati</taxon>
        <taxon>Planctomycetota</taxon>
        <taxon>Planctomycetia</taxon>
        <taxon>Pirellulales</taxon>
        <taxon>Pirellulaceae</taxon>
        <taxon>Roseiconus</taxon>
    </lineage>
</organism>
<protein>
    <recommendedName>
        <fullName evidence="5">Protein kinase domain-containing protein</fullName>
    </recommendedName>
</protein>
<evidence type="ECO:0008006" key="5">
    <source>
        <dbReference type="Google" id="ProtNLM"/>
    </source>
</evidence>
<proteinExistence type="predicted"/>
<keyword evidence="1" id="KW-0175">Coiled coil</keyword>
<evidence type="ECO:0000256" key="1">
    <source>
        <dbReference type="SAM" id="Coils"/>
    </source>
</evidence>
<accession>A0ABT7PIN0</accession>
<keyword evidence="2" id="KW-0472">Membrane</keyword>
<keyword evidence="2" id="KW-1133">Transmembrane helix</keyword>
<sequence length="572" mass="63560">MIDHASLDVTSLDAGKLLPGVSIPMVVGETSIHAFRSFESLPVDGLSKAARTRLYRSFADVVRSLELIHGHKQACGHLTLRSFHNRGTPAEPSATLWIDPNAVYDVHAGDPDAMYLTEARLSHGRAAKPSDDWYALGVVLAEIALGTSAVATIWQLGRQDGQFTEKLLKNLKRSRGSRAIKRTAIELIQRSQTDEIDAAKIANRIEGADKHSRLAWWSALLNAIGLVGIVVGAYAAKQQQHEHEQTLQALEGEVDRLAKRIEVLKGEAIARQAAPLPPPQPAVAPPPIDQQAQARRRWVDQVAGRSLGEAIELAIDGSPQAWRTRLENVSVMQGQLQWRAFDTTLRLRVQRLVDEPWETSHYDIVVARIDALNEAHSRWSTWARSSKSLDQVKEQHALMASGRVKDFLGDWLAEAIEIRDFELSVREVRQATEGEQEKRSGPHVVGFETSSMSLSEKWTWPETAESEARIRLPVDEFRAGDTLRFWLQQDGTLWNSTVIDHTFSSPLLIWQLAKGLRLDDSASEYSVALETDRAYGPPVKLERIVSGKARPATVTDQPLGQKVIDPIDSLPL</sequence>